<dbReference type="GO" id="GO:0016324">
    <property type="term" value="C:apical plasma membrane"/>
    <property type="evidence" value="ECO:0007669"/>
    <property type="project" value="TreeGrafter"/>
</dbReference>
<reference evidence="3" key="1">
    <citation type="submission" date="2025-08" db="UniProtKB">
        <authorList>
            <consortium name="Ensembl"/>
        </authorList>
    </citation>
    <scope>IDENTIFICATION</scope>
</reference>
<dbReference type="InterPro" id="IPR031984">
    <property type="entry name" value="SLC3A2_N"/>
</dbReference>
<dbReference type="PANTHER" id="PTHR46673:SF2">
    <property type="entry name" value="4F2 CELL-SURFACE ANTIGEN HEAVY CHAIN-LIKE"/>
    <property type="match status" value="1"/>
</dbReference>
<keyword evidence="4" id="KW-1185">Reference proteome</keyword>
<evidence type="ECO:0000313" key="4">
    <source>
        <dbReference type="Proteomes" id="UP000694383"/>
    </source>
</evidence>
<dbReference type="Proteomes" id="UP000694383">
    <property type="component" value="Unplaced"/>
</dbReference>
<dbReference type="GO" id="GO:0016323">
    <property type="term" value="C:basolateral plasma membrane"/>
    <property type="evidence" value="ECO:0007669"/>
    <property type="project" value="TreeGrafter"/>
</dbReference>
<feature type="domain" description="Solute carrier family 3 member 2 N-terminal" evidence="2">
    <location>
        <begin position="80"/>
        <end position="138"/>
    </location>
</feature>
<dbReference type="GO" id="GO:0015173">
    <property type="term" value="F:aromatic amino acid transmembrane transporter activity"/>
    <property type="evidence" value="ECO:0007669"/>
    <property type="project" value="TreeGrafter"/>
</dbReference>
<organism evidence="3 4">
    <name type="scientific">Oryzias sinensis</name>
    <name type="common">Chinese medaka</name>
    <dbReference type="NCBI Taxonomy" id="183150"/>
    <lineage>
        <taxon>Eukaryota</taxon>
        <taxon>Metazoa</taxon>
        <taxon>Chordata</taxon>
        <taxon>Craniata</taxon>
        <taxon>Vertebrata</taxon>
        <taxon>Euteleostomi</taxon>
        <taxon>Actinopterygii</taxon>
        <taxon>Neopterygii</taxon>
        <taxon>Teleostei</taxon>
        <taxon>Neoteleostei</taxon>
        <taxon>Acanthomorphata</taxon>
        <taxon>Ovalentaria</taxon>
        <taxon>Atherinomorphae</taxon>
        <taxon>Beloniformes</taxon>
        <taxon>Adrianichthyidae</taxon>
        <taxon>Oryziinae</taxon>
        <taxon>Oryzias</taxon>
    </lineage>
</organism>
<keyword evidence="1" id="KW-0812">Transmembrane</keyword>
<protein>
    <recommendedName>
        <fullName evidence="2">Solute carrier family 3 member 2 N-terminal domain-containing protein</fullName>
    </recommendedName>
</protein>
<evidence type="ECO:0000313" key="3">
    <source>
        <dbReference type="Ensembl" id="ENSOSIP00000013411.1"/>
    </source>
</evidence>
<evidence type="ECO:0000256" key="1">
    <source>
        <dbReference type="SAM" id="Phobius"/>
    </source>
</evidence>
<keyword evidence="1" id="KW-0472">Membrane</keyword>
<dbReference type="GO" id="GO:0015180">
    <property type="term" value="F:L-alanine transmembrane transporter activity"/>
    <property type="evidence" value="ECO:0007669"/>
    <property type="project" value="TreeGrafter"/>
</dbReference>
<evidence type="ECO:0000259" key="2">
    <source>
        <dbReference type="Pfam" id="PF16028"/>
    </source>
</evidence>
<dbReference type="GO" id="GO:1904273">
    <property type="term" value="P:L-alanine import across plasma membrane"/>
    <property type="evidence" value="ECO:0007669"/>
    <property type="project" value="TreeGrafter"/>
</dbReference>
<dbReference type="InterPro" id="IPR042280">
    <property type="entry name" value="SLC3A2"/>
</dbReference>
<dbReference type="Pfam" id="PF16028">
    <property type="entry name" value="SLC3A2_N"/>
    <property type="match status" value="1"/>
</dbReference>
<dbReference type="GO" id="GO:0015823">
    <property type="term" value="P:phenylalanine transport"/>
    <property type="evidence" value="ECO:0007669"/>
    <property type="project" value="TreeGrafter"/>
</dbReference>
<dbReference type="PANTHER" id="PTHR46673">
    <property type="entry name" value="4F2 CELL-SURFACE ANTIGEN HEAVY CHAIN"/>
    <property type="match status" value="1"/>
</dbReference>
<sequence length="162" mass="18033">DIEKKSKRIFPLITCAGARGEHREPLFHLDCANLLQMPVNAADTSYGSVPGTGLLGGGGSMETSPLLEPDPEPVQHWRPLSKQQLEAAAGGPGWRKVRHYLVLTVWLACIVMFSVAVGIIVLSPRPSATCLRWWQKSLFYQLQADLYMETQHKTFLYITLSL</sequence>
<dbReference type="Ensembl" id="ENSOSIT00000014193.1">
    <property type="protein sequence ID" value="ENSOSIP00000013411.1"/>
    <property type="gene ID" value="ENSOSIG00000007736.1"/>
</dbReference>
<dbReference type="GO" id="GO:1903801">
    <property type="term" value="P:L-leucine import across plasma membrane"/>
    <property type="evidence" value="ECO:0007669"/>
    <property type="project" value="TreeGrafter"/>
</dbReference>
<proteinExistence type="predicted"/>
<reference evidence="3" key="2">
    <citation type="submission" date="2025-09" db="UniProtKB">
        <authorList>
            <consortium name="Ensembl"/>
        </authorList>
    </citation>
    <scope>IDENTIFICATION</scope>
</reference>
<dbReference type="GeneTree" id="ENSGT01120000277704"/>
<feature type="transmembrane region" description="Helical" evidence="1">
    <location>
        <begin position="100"/>
        <end position="122"/>
    </location>
</feature>
<dbReference type="AlphaFoldDB" id="A0A8C8DL05"/>
<name>A0A8C8DL05_9TELE</name>
<dbReference type="GO" id="GO:0015190">
    <property type="term" value="F:L-leucine transmembrane transporter activity"/>
    <property type="evidence" value="ECO:0007669"/>
    <property type="project" value="TreeGrafter"/>
</dbReference>
<keyword evidence="1" id="KW-1133">Transmembrane helix</keyword>
<accession>A0A8C8DL05</accession>